<evidence type="ECO:0008006" key="3">
    <source>
        <dbReference type="Google" id="ProtNLM"/>
    </source>
</evidence>
<dbReference type="Proteomes" id="UP000499080">
    <property type="component" value="Unassembled WGS sequence"/>
</dbReference>
<organism evidence="1 2">
    <name type="scientific">Araneus ventricosus</name>
    <name type="common">Orbweaver spider</name>
    <name type="synonym">Epeira ventricosa</name>
    <dbReference type="NCBI Taxonomy" id="182803"/>
    <lineage>
        <taxon>Eukaryota</taxon>
        <taxon>Metazoa</taxon>
        <taxon>Ecdysozoa</taxon>
        <taxon>Arthropoda</taxon>
        <taxon>Chelicerata</taxon>
        <taxon>Arachnida</taxon>
        <taxon>Araneae</taxon>
        <taxon>Araneomorphae</taxon>
        <taxon>Entelegynae</taxon>
        <taxon>Araneoidea</taxon>
        <taxon>Araneidae</taxon>
        <taxon>Araneus</taxon>
    </lineage>
</organism>
<accession>A0A4Y2UQ65</accession>
<dbReference type="EMBL" id="BGPR01038499">
    <property type="protein sequence ID" value="GBO14352.1"/>
    <property type="molecule type" value="Genomic_DNA"/>
</dbReference>
<dbReference type="AlphaFoldDB" id="A0A4Y2UQ65"/>
<name>A0A4Y2UQ65_ARAVE</name>
<dbReference type="OrthoDB" id="125347at2759"/>
<proteinExistence type="predicted"/>
<gene>
    <name evidence="1" type="ORF">AVEN_53699_1</name>
</gene>
<reference evidence="1 2" key="1">
    <citation type="journal article" date="2019" name="Sci. Rep.">
        <title>Orb-weaving spider Araneus ventricosus genome elucidates the spidroin gene catalogue.</title>
        <authorList>
            <person name="Kono N."/>
            <person name="Nakamura H."/>
            <person name="Ohtoshi R."/>
            <person name="Moran D.A.P."/>
            <person name="Shinohara A."/>
            <person name="Yoshida Y."/>
            <person name="Fujiwara M."/>
            <person name="Mori M."/>
            <person name="Tomita M."/>
            <person name="Arakawa K."/>
        </authorList>
    </citation>
    <scope>NUCLEOTIDE SEQUENCE [LARGE SCALE GENOMIC DNA]</scope>
</reference>
<sequence>MDDIARTYNWSTSTICTILENKDIIEEIQASKGYTQLLDDVERLLLIRMHEKQLRGDNFNEKIICEKVTVIFADIVKKMPGSSTAKKVF</sequence>
<protein>
    <recommendedName>
        <fullName evidence="3">HTH psq-type domain-containing protein</fullName>
    </recommendedName>
</protein>
<keyword evidence="2" id="KW-1185">Reference proteome</keyword>
<comment type="caution">
    <text evidence="1">The sequence shown here is derived from an EMBL/GenBank/DDBJ whole genome shotgun (WGS) entry which is preliminary data.</text>
</comment>
<dbReference type="Gene3D" id="1.10.10.60">
    <property type="entry name" value="Homeodomain-like"/>
    <property type="match status" value="1"/>
</dbReference>
<evidence type="ECO:0000313" key="1">
    <source>
        <dbReference type="EMBL" id="GBO14352.1"/>
    </source>
</evidence>
<evidence type="ECO:0000313" key="2">
    <source>
        <dbReference type="Proteomes" id="UP000499080"/>
    </source>
</evidence>